<feature type="domain" description="Sulfotransferase" evidence="3">
    <location>
        <begin position="14"/>
        <end position="195"/>
    </location>
</feature>
<dbReference type="InterPro" id="IPR027417">
    <property type="entry name" value="P-loop_NTPase"/>
</dbReference>
<protein>
    <recommendedName>
        <fullName evidence="3">Sulfotransferase domain-containing protein</fullName>
    </recommendedName>
</protein>
<dbReference type="InterPro" id="IPR037359">
    <property type="entry name" value="NST/OST"/>
</dbReference>
<dbReference type="PANTHER" id="PTHR10605:SF56">
    <property type="entry name" value="BIFUNCTIONAL HEPARAN SULFATE N-DEACETYLASE_N-SULFOTRANSFERASE"/>
    <property type="match status" value="1"/>
</dbReference>
<gene>
    <name evidence="4" type="ORF">RISW2_14975</name>
</gene>
<dbReference type="OrthoDB" id="981508at2"/>
<proteinExistence type="predicted"/>
<name>X7F549_9RHOB</name>
<evidence type="ECO:0000256" key="1">
    <source>
        <dbReference type="ARBA" id="ARBA00022679"/>
    </source>
</evidence>
<dbReference type="SUPFAM" id="SSF52540">
    <property type="entry name" value="P-loop containing nucleoside triphosphate hydrolases"/>
    <property type="match status" value="1"/>
</dbReference>
<evidence type="ECO:0000256" key="2">
    <source>
        <dbReference type="ARBA" id="ARBA00023180"/>
    </source>
</evidence>
<reference evidence="4 5" key="1">
    <citation type="submission" date="2014-01" db="EMBL/GenBank/DDBJ databases">
        <title>Roseivivax isoporae LMG 25204 Genome Sequencing.</title>
        <authorList>
            <person name="Lai Q."/>
            <person name="Li G."/>
            <person name="Shao Z."/>
        </authorList>
    </citation>
    <scope>NUCLEOTIDE SEQUENCE [LARGE SCALE GENOMIC DNA]</scope>
    <source>
        <strain evidence="4 5">LMG 25204</strain>
    </source>
</reference>
<dbReference type="EMBL" id="JAME01000037">
    <property type="protein sequence ID" value="ETX27221.1"/>
    <property type="molecule type" value="Genomic_DNA"/>
</dbReference>
<dbReference type="Proteomes" id="UP000023430">
    <property type="component" value="Unassembled WGS sequence"/>
</dbReference>
<comment type="caution">
    <text evidence="4">The sequence shown here is derived from an EMBL/GenBank/DDBJ whole genome shotgun (WGS) entry which is preliminary data.</text>
</comment>
<dbReference type="Gene3D" id="3.40.50.300">
    <property type="entry name" value="P-loop containing nucleotide triphosphate hydrolases"/>
    <property type="match status" value="1"/>
</dbReference>
<accession>X7F549</accession>
<dbReference type="PANTHER" id="PTHR10605">
    <property type="entry name" value="HEPARAN SULFATE SULFOTRANSFERASE"/>
    <property type="match status" value="1"/>
</dbReference>
<sequence length="289" mass="32028">MTAPHTAAAGRRLPHFIIIGAMKCGTTTLYRQLAAHPGIDMSRDKETDFFVAEKNWPQGLDWYEAQFARETPGAPRLRGEASPNYTKSRDFPGVAARMAETCPEARLVYIVRDPVARAESQFRHGVLMGTLPGGLEAFADSHEYHHILDASRYARQLAEYRRHFPAEAVAVLDFDLLVRDPQAVFDRVCDHIGAPRHAVADAGAQNDSRELSRVPAPVLRFAQSPAGRRIAGLVGRGTRDRIRRGLARGPARHAAPFPEALRARFRADLAADAALFREMTGLPFDNWSV</sequence>
<dbReference type="RefSeq" id="WP_043774091.1">
    <property type="nucleotide sequence ID" value="NZ_JAME01000037.1"/>
</dbReference>
<organism evidence="4 5">
    <name type="scientific">Roseivivax isoporae LMG 25204</name>
    <dbReference type="NCBI Taxonomy" id="1449351"/>
    <lineage>
        <taxon>Bacteria</taxon>
        <taxon>Pseudomonadati</taxon>
        <taxon>Pseudomonadota</taxon>
        <taxon>Alphaproteobacteria</taxon>
        <taxon>Rhodobacterales</taxon>
        <taxon>Roseobacteraceae</taxon>
        <taxon>Roseivivax</taxon>
    </lineage>
</organism>
<evidence type="ECO:0000259" key="3">
    <source>
        <dbReference type="Pfam" id="PF00685"/>
    </source>
</evidence>
<dbReference type="InterPro" id="IPR000863">
    <property type="entry name" value="Sulfotransferase_dom"/>
</dbReference>
<dbReference type="Pfam" id="PF00685">
    <property type="entry name" value="Sulfotransfer_1"/>
    <property type="match status" value="1"/>
</dbReference>
<keyword evidence="1" id="KW-0808">Transferase</keyword>
<dbReference type="AlphaFoldDB" id="X7F549"/>
<evidence type="ECO:0000313" key="4">
    <source>
        <dbReference type="EMBL" id="ETX27221.1"/>
    </source>
</evidence>
<dbReference type="STRING" id="1449351.RISW2_14975"/>
<dbReference type="eggNOG" id="COG0457">
    <property type="taxonomic scope" value="Bacteria"/>
</dbReference>
<keyword evidence="5" id="KW-1185">Reference proteome</keyword>
<dbReference type="GO" id="GO:0008146">
    <property type="term" value="F:sulfotransferase activity"/>
    <property type="evidence" value="ECO:0007669"/>
    <property type="project" value="InterPro"/>
</dbReference>
<evidence type="ECO:0000313" key="5">
    <source>
        <dbReference type="Proteomes" id="UP000023430"/>
    </source>
</evidence>
<keyword evidence="2" id="KW-0325">Glycoprotein</keyword>